<dbReference type="PROSITE" id="PS51096">
    <property type="entry name" value="PTS_EIIA_TYPE_4"/>
    <property type="match status" value="1"/>
</dbReference>
<dbReference type="InterPro" id="IPR036662">
    <property type="entry name" value="PTS_EIIA_man-typ_sf"/>
</dbReference>
<dbReference type="PANTHER" id="PTHR33799:SF1">
    <property type="entry name" value="PTS SYSTEM MANNOSE-SPECIFIC EIIAB COMPONENT-RELATED"/>
    <property type="match status" value="1"/>
</dbReference>
<proteinExistence type="predicted"/>
<dbReference type="InterPro" id="IPR004701">
    <property type="entry name" value="PTS_EIIA_man-typ"/>
</dbReference>
<dbReference type="SUPFAM" id="SSF53062">
    <property type="entry name" value="PTS system fructose IIA component-like"/>
    <property type="match status" value="1"/>
</dbReference>
<protein>
    <submittedName>
        <fullName evidence="3">PTS fructose transporter subunit IIA</fullName>
    </submittedName>
</protein>
<name>A0A2N7AS66_9LACO</name>
<dbReference type="Proteomes" id="UP000235649">
    <property type="component" value="Unassembled WGS sequence"/>
</dbReference>
<feature type="domain" description="PTS EIIA type-4" evidence="2">
    <location>
        <begin position="1"/>
        <end position="128"/>
    </location>
</feature>
<evidence type="ECO:0000259" key="2">
    <source>
        <dbReference type="PROSITE" id="PS51096"/>
    </source>
</evidence>
<keyword evidence="4" id="KW-1185">Reference proteome</keyword>
<accession>A0A2N7AS66</accession>
<dbReference type="InterPro" id="IPR051471">
    <property type="entry name" value="Bacterial_PTS_sugar_comp"/>
</dbReference>
<organism evidence="3 4">
    <name type="scientific">Companilactobacillus nuruki</name>
    <dbReference type="NCBI Taxonomy" id="1993540"/>
    <lineage>
        <taxon>Bacteria</taxon>
        <taxon>Bacillati</taxon>
        <taxon>Bacillota</taxon>
        <taxon>Bacilli</taxon>
        <taxon>Lactobacillales</taxon>
        <taxon>Lactobacillaceae</taxon>
        <taxon>Companilactobacillus</taxon>
    </lineage>
</organism>
<gene>
    <name evidence="3" type="ORF">CBP76_11395</name>
</gene>
<dbReference type="AlphaFoldDB" id="A0A2N7AS66"/>
<dbReference type="GO" id="GO:0016740">
    <property type="term" value="F:transferase activity"/>
    <property type="evidence" value="ECO:0007669"/>
    <property type="project" value="UniProtKB-KW"/>
</dbReference>
<dbReference type="EMBL" id="NIPR01000052">
    <property type="protein sequence ID" value="PMD68196.1"/>
    <property type="molecule type" value="Genomic_DNA"/>
</dbReference>
<keyword evidence="1" id="KW-0808">Transferase</keyword>
<dbReference type="Gene3D" id="3.40.50.510">
    <property type="entry name" value="Phosphotransferase system, mannose-type IIA component"/>
    <property type="match status" value="1"/>
</dbReference>
<evidence type="ECO:0000256" key="1">
    <source>
        <dbReference type="ARBA" id="ARBA00022679"/>
    </source>
</evidence>
<dbReference type="GO" id="GO:0009401">
    <property type="term" value="P:phosphoenolpyruvate-dependent sugar phosphotransferase system"/>
    <property type="evidence" value="ECO:0007669"/>
    <property type="project" value="InterPro"/>
</dbReference>
<dbReference type="GO" id="GO:0016020">
    <property type="term" value="C:membrane"/>
    <property type="evidence" value="ECO:0007669"/>
    <property type="project" value="InterPro"/>
</dbReference>
<dbReference type="Pfam" id="PF03610">
    <property type="entry name" value="EIIA-man"/>
    <property type="match status" value="1"/>
</dbReference>
<dbReference type="PANTHER" id="PTHR33799">
    <property type="entry name" value="PTS PERMEASE-RELATED-RELATED"/>
    <property type="match status" value="1"/>
</dbReference>
<dbReference type="RefSeq" id="WP_102196981.1">
    <property type="nucleotide sequence ID" value="NZ_NIPR01000052.1"/>
</dbReference>
<sequence length="143" mass="15511">MKYLILVSHGEFSKGLRTTLGMFAKESMDSVIAVGLQPDEAVDHLSKRFNKTIDELPENSKFVVLADLIGGSPLTTICNILEEHGKLQDSLVLGGMNFPMALTTLLSKDAMDNETLKSVALSEGSSAIKEFESKSDDSSDDEI</sequence>
<evidence type="ECO:0000313" key="3">
    <source>
        <dbReference type="EMBL" id="PMD68196.1"/>
    </source>
</evidence>
<comment type="caution">
    <text evidence="3">The sequence shown here is derived from an EMBL/GenBank/DDBJ whole genome shotgun (WGS) entry which is preliminary data.</text>
</comment>
<reference evidence="3 4" key="1">
    <citation type="submission" date="2017-05" db="EMBL/GenBank/DDBJ databases">
        <title>Lactobacillus nurukis nov., sp. nov., isolated from nuruk.</title>
        <authorList>
            <person name="Kim S.-J."/>
        </authorList>
    </citation>
    <scope>NUCLEOTIDE SEQUENCE [LARGE SCALE GENOMIC DNA]</scope>
    <source>
        <strain evidence="3 4">SYF10-1a</strain>
    </source>
</reference>
<evidence type="ECO:0000313" key="4">
    <source>
        <dbReference type="Proteomes" id="UP000235649"/>
    </source>
</evidence>
<dbReference type="OrthoDB" id="6623712at2"/>